<dbReference type="AlphaFoldDB" id="A0AAV0EBE7"/>
<dbReference type="GO" id="GO:0007166">
    <property type="term" value="P:cell surface receptor signaling pathway"/>
    <property type="evidence" value="ECO:0007669"/>
    <property type="project" value="InterPro"/>
</dbReference>
<dbReference type="PANTHER" id="PTHR46168">
    <property type="entry name" value="ARMADILLO REPEAT ONLY 4"/>
    <property type="match status" value="1"/>
</dbReference>
<feature type="region of interest" description="Disordered" evidence="2">
    <location>
        <begin position="63"/>
        <end position="110"/>
    </location>
</feature>
<protein>
    <recommendedName>
        <fullName evidence="3">DUF7792 domain-containing protein</fullName>
    </recommendedName>
</protein>
<dbReference type="EMBL" id="CAMAPF010000543">
    <property type="protein sequence ID" value="CAH9117866.1"/>
    <property type="molecule type" value="Genomic_DNA"/>
</dbReference>
<keyword evidence="1" id="KW-0175">Coiled coil</keyword>
<dbReference type="Gene3D" id="1.20.930.20">
    <property type="entry name" value="Adaptor protein Cbl, N-terminal domain"/>
    <property type="match status" value="1"/>
</dbReference>
<feature type="domain" description="DUF7792" evidence="3">
    <location>
        <begin position="6"/>
        <end position="70"/>
    </location>
</feature>
<evidence type="ECO:0000256" key="1">
    <source>
        <dbReference type="SAM" id="Coils"/>
    </source>
</evidence>
<accession>A0AAV0EBE7</accession>
<dbReference type="PANTHER" id="PTHR46168:SF9">
    <property type="entry name" value="ARMADILLO REPEAT ONLY 2"/>
    <property type="match status" value="1"/>
</dbReference>
<feature type="coiled-coil region" evidence="1">
    <location>
        <begin position="19"/>
        <end position="53"/>
    </location>
</feature>
<gene>
    <name evidence="4" type="ORF">CEPIT_LOCUS22033</name>
</gene>
<reference evidence="4" key="1">
    <citation type="submission" date="2022-07" db="EMBL/GenBank/DDBJ databases">
        <authorList>
            <person name="Macas J."/>
            <person name="Novak P."/>
            <person name="Neumann P."/>
        </authorList>
    </citation>
    <scope>NUCLEOTIDE SEQUENCE</scope>
</reference>
<dbReference type="Pfam" id="PF25055">
    <property type="entry name" value="DUF7792"/>
    <property type="match status" value="1"/>
</dbReference>
<evidence type="ECO:0000256" key="2">
    <source>
        <dbReference type="SAM" id="MobiDB-lite"/>
    </source>
</evidence>
<comment type="caution">
    <text evidence="4">The sequence shown here is derived from an EMBL/GenBank/DDBJ whole genome shotgun (WGS) entry which is preliminary data.</text>
</comment>
<name>A0AAV0EBE7_9ASTE</name>
<dbReference type="InterPro" id="IPR036537">
    <property type="entry name" value="Adaptor_Cbl_N_dom_sf"/>
</dbReference>
<dbReference type="Proteomes" id="UP001152523">
    <property type="component" value="Unassembled WGS sequence"/>
</dbReference>
<evidence type="ECO:0000313" key="4">
    <source>
        <dbReference type="EMBL" id="CAH9117866.1"/>
    </source>
</evidence>
<sequence length="110" mass="12358">MADKVKHILTKPIQLADNVSKAADEASSFKQECAELKSRTEKLAELLRQAARTSSDLYERADARRIIDDTGPGSGKGFKPCPQVSRPWPHQARLHHHPRRLLPQDAIPTR</sequence>
<dbReference type="InterPro" id="IPR056694">
    <property type="entry name" value="DUF7792"/>
</dbReference>
<organism evidence="4 5">
    <name type="scientific">Cuscuta epithymum</name>
    <dbReference type="NCBI Taxonomy" id="186058"/>
    <lineage>
        <taxon>Eukaryota</taxon>
        <taxon>Viridiplantae</taxon>
        <taxon>Streptophyta</taxon>
        <taxon>Embryophyta</taxon>
        <taxon>Tracheophyta</taxon>
        <taxon>Spermatophyta</taxon>
        <taxon>Magnoliopsida</taxon>
        <taxon>eudicotyledons</taxon>
        <taxon>Gunneridae</taxon>
        <taxon>Pentapetalae</taxon>
        <taxon>asterids</taxon>
        <taxon>lamiids</taxon>
        <taxon>Solanales</taxon>
        <taxon>Convolvulaceae</taxon>
        <taxon>Cuscuteae</taxon>
        <taxon>Cuscuta</taxon>
        <taxon>Cuscuta subgen. Cuscuta</taxon>
    </lineage>
</organism>
<keyword evidence="5" id="KW-1185">Reference proteome</keyword>
<evidence type="ECO:0000259" key="3">
    <source>
        <dbReference type="Pfam" id="PF25055"/>
    </source>
</evidence>
<proteinExistence type="predicted"/>
<evidence type="ECO:0000313" key="5">
    <source>
        <dbReference type="Proteomes" id="UP001152523"/>
    </source>
</evidence>